<protein>
    <submittedName>
        <fullName evidence="11">Uncharacterized protein</fullName>
    </submittedName>
</protein>
<evidence type="ECO:0000256" key="4">
    <source>
        <dbReference type="ARBA" id="ARBA00022670"/>
    </source>
</evidence>
<keyword evidence="8" id="KW-0482">Metalloprotease</keyword>
<reference evidence="11" key="1">
    <citation type="submission" date="2019-08" db="EMBL/GenBank/DDBJ databases">
        <title>The genome of the North American firefly Photinus pyralis.</title>
        <authorList>
            <consortium name="Photinus pyralis genome working group"/>
            <person name="Fallon T.R."/>
            <person name="Sander Lower S.E."/>
            <person name="Weng J.-K."/>
        </authorList>
    </citation>
    <scope>NUCLEOTIDE SEQUENCE</scope>
    <source>
        <strain evidence="11">TRF0915ILg1</strain>
        <tissue evidence="11">Whole body</tissue>
    </source>
</reference>
<feature type="domain" description="Peptidase M13 C-terminal" evidence="9">
    <location>
        <begin position="166"/>
        <end position="356"/>
    </location>
</feature>
<evidence type="ECO:0000256" key="1">
    <source>
        <dbReference type="ARBA" id="ARBA00001947"/>
    </source>
</evidence>
<evidence type="ECO:0000259" key="9">
    <source>
        <dbReference type="Pfam" id="PF01431"/>
    </source>
</evidence>
<keyword evidence="7" id="KW-0862">Zinc</keyword>
<proteinExistence type="inferred from homology"/>
<evidence type="ECO:0000256" key="2">
    <source>
        <dbReference type="ARBA" id="ARBA00004401"/>
    </source>
</evidence>
<accession>A0A8K0G3P9</accession>
<evidence type="ECO:0000256" key="8">
    <source>
        <dbReference type="ARBA" id="ARBA00023049"/>
    </source>
</evidence>
<keyword evidence="12" id="KW-1185">Reference proteome</keyword>
<dbReference type="InterPro" id="IPR024079">
    <property type="entry name" value="MetalloPept_cat_dom_sf"/>
</dbReference>
<dbReference type="InterPro" id="IPR018497">
    <property type="entry name" value="Peptidase_M13_C"/>
</dbReference>
<comment type="similarity">
    <text evidence="3">Belongs to the peptidase M13 family.</text>
</comment>
<comment type="caution">
    <text evidence="11">The sequence shown here is derived from an EMBL/GenBank/DDBJ whole genome shotgun (WGS) entry which is preliminary data.</text>
</comment>
<dbReference type="InterPro" id="IPR000718">
    <property type="entry name" value="Peptidase_M13"/>
</dbReference>
<keyword evidence="4" id="KW-0645">Protease</keyword>
<dbReference type="SUPFAM" id="SSF55486">
    <property type="entry name" value="Metalloproteases ('zincins'), catalytic domain"/>
    <property type="match status" value="1"/>
</dbReference>
<name>A0A8K0G3P9_IGNLU</name>
<keyword evidence="5" id="KW-0479">Metal-binding</keyword>
<sequence length="358" mass="41612">MMWKVVEKQIPYLTRSLRNLDRENKEETRAEFCLKTLQEKFSPNPIAVLRDRKYLSNKQRNYQRKLMGDMKIGFIKKLEKAHWMNEKEKDAVVKRAKEIKIRIGEHENYFDDTILNDLNVDMVKPRSESFLGLLAQATRNHQTSRFKLLEELTLEDPINDKAGIPYYHEKSNSIIVPTIAVDGFFWADDRIPNYLNYAKSAGFAFTEFLGSISKNGYAGENHNFSGFSNETTKIIMDTIACLLIQSKNDTLNDNQLQVQYMVLQMFGEQIAHAVYQNWEAHNKKEPRLIGLDYSPLQLFWIASTNCHIVKEGSSGVFEELQTPKYINQRSRMNNPDFAKDFNCALGTKMNPVHKCKFL</sequence>
<dbReference type="GO" id="GO:0016485">
    <property type="term" value="P:protein processing"/>
    <property type="evidence" value="ECO:0007669"/>
    <property type="project" value="TreeGrafter"/>
</dbReference>
<evidence type="ECO:0000256" key="5">
    <source>
        <dbReference type="ARBA" id="ARBA00022723"/>
    </source>
</evidence>
<evidence type="ECO:0000256" key="7">
    <source>
        <dbReference type="ARBA" id="ARBA00022833"/>
    </source>
</evidence>
<dbReference type="PANTHER" id="PTHR11733">
    <property type="entry name" value="ZINC METALLOPROTEASE FAMILY M13 NEPRILYSIN-RELATED"/>
    <property type="match status" value="1"/>
</dbReference>
<dbReference type="EMBL" id="VTPC01090156">
    <property type="protein sequence ID" value="KAF2884563.1"/>
    <property type="molecule type" value="Genomic_DNA"/>
</dbReference>
<dbReference type="Pfam" id="PF01431">
    <property type="entry name" value="Peptidase_M13"/>
    <property type="match status" value="1"/>
</dbReference>
<evidence type="ECO:0000256" key="3">
    <source>
        <dbReference type="ARBA" id="ARBA00007357"/>
    </source>
</evidence>
<comment type="subcellular location">
    <subcellularLocation>
        <location evidence="2">Cell membrane</location>
        <topology evidence="2">Single-pass type II membrane protein</topology>
    </subcellularLocation>
</comment>
<dbReference type="PROSITE" id="PS51885">
    <property type="entry name" value="NEPRILYSIN"/>
    <property type="match status" value="1"/>
</dbReference>
<dbReference type="GO" id="GO:0005886">
    <property type="term" value="C:plasma membrane"/>
    <property type="evidence" value="ECO:0007669"/>
    <property type="project" value="UniProtKB-SubCell"/>
</dbReference>
<feature type="domain" description="Peptidase M13 N-terminal" evidence="10">
    <location>
        <begin position="1"/>
        <end position="104"/>
    </location>
</feature>
<organism evidence="11 12">
    <name type="scientific">Ignelater luminosus</name>
    <name type="common">Cucubano</name>
    <name type="synonym">Pyrophorus luminosus</name>
    <dbReference type="NCBI Taxonomy" id="2038154"/>
    <lineage>
        <taxon>Eukaryota</taxon>
        <taxon>Metazoa</taxon>
        <taxon>Ecdysozoa</taxon>
        <taxon>Arthropoda</taxon>
        <taxon>Hexapoda</taxon>
        <taxon>Insecta</taxon>
        <taxon>Pterygota</taxon>
        <taxon>Neoptera</taxon>
        <taxon>Endopterygota</taxon>
        <taxon>Coleoptera</taxon>
        <taxon>Polyphaga</taxon>
        <taxon>Elateriformia</taxon>
        <taxon>Elateroidea</taxon>
        <taxon>Elateridae</taxon>
        <taxon>Agrypninae</taxon>
        <taxon>Pyrophorini</taxon>
        <taxon>Ignelater</taxon>
    </lineage>
</organism>
<evidence type="ECO:0000256" key="6">
    <source>
        <dbReference type="ARBA" id="ARBA00022801"/>
    </source>
</evidence>
<gene>
    <name evidence="11" type="ORF">ILUMI_21602</name>
</gene>
<dbReference type="AlphaFoldDB" id="A0A8K0G3P9"/>
<keyword evidence="6" id="KW-0378">Hydrolase</keyword>
<comment type="cofactor">
    <cofactor evidence="1">
        <name>Zn(2+)</name>
        <dbReference type="ChEBI" id="CHEBI:29105"/>
    </cofactor>
</comment>
<dbReference type="GO" id="GO:0046872">
    <property type="term" value="F:metal ion binding"/>
    <property type="evidence" value="ECO:0007669"/>
    <property type="project" value="UniProtKB-KW"/>
</dbReference>
<evidence type="ECO:0000259" key="10">
    <source>
        <dbReference type="Pfam" id="PF05649"/>
    </source>
</evidence>
<dbReference type="Proteomes" id="UP000801492">
    <property type="component" value="Unassembled WGS sequence"/>
</dbReference>
<dbReference type="PANTHER" id="PTHR11733:SF167">
    <property type="entry name" value="FI17812P1-RELATED"/>
    <property type="match status" value="1"/>
</dbReference>
<dbReference type="Gene3D" id="3.40.390.10">
    <property type="entry name" value="Collagenase (Catalytic Domain)"/>
    <property type="match status" value="1"/>
</dbReference>
<evidence type="ECO:0000313" key="11">
    <source>
        <dbReference type="EMBL" id="KAF2884563.1"/>
    </source>
</evidence>
<dbReference type="OrthoDB" id="10486535at2759"/>
<dbReference type="Pfam" id="PF05649">
    <property type="entry name" value="Peptidase_M13_N"/>
    <property type="match status" value="1"/>
</dbReference>
<dbReference type="InterPro" id="IPR008753">
    <property type="entry name" value="Peptidase_M13_N"/>
</dbReference>
<dbReference type="GO" id="GO:0004222">
    <property type="term" value="F:metalloendopeptidase activity"/>
    <property type="evidence" value="ECO:0007669"/>
    <property type="project" value="InterPro"/>
</dbReference>
<evidence type="ECO:0000313" key="12">
    <source>
        <dbReference type="Proteomes" id="UP000801492"/>
    </source>
</evidence>